<gene>
    <name evidence="2" type="ORF">BDV27DRAFT_172367</name>
</gene>
<dbReference type="RefSeq" id="XP_031932774.1">
    <property type="nucleotide sequence ID" value="XM_032075850.1"/>
</dbReference>
<keyword evidence="3" id="KW-1185">Reference proteome</keyword>
<evidence type="ECO:0000313" key="2">
    <source>
        <dbReference type="EMBL" id="KAE8369693.1"/>
    </source>
</evidence>
<evidence type="ECO:0000313" key="3">
    <source>
        <dbReference type="Proteomes" id="UP000326268"/>
    </source>
</evidence>
<dbReference type="InterPro" id="IPR000210">
    <property type="entry name" value="BTB/POZ_dom"/>
</dbReference>
<evidence type="ECO:0000259" key="1">
    <source>
        <dbReference type="PROSITE" id="PS50097"/>
    </source>
</evidence>
<dbReference type="Proteomes" id="UP000326268">
    <property type="component" value="Unassembled WGS sequence"/>
</dbReference>
<dbReference type="InterPro" id="IPR011333">
    <property type="entry name" value="SKP1/BTB/POZ_sf"/>
</dbReference>
<dbReference type="EMBL" id="ML737571">
    <property type="protein sequence ID" value="KAE8369693.1"/>
    <property type="molecule type" value="Genomic_DNA"/>
</dbReference>
<dbReference type="PROSITE" id="PS50097">
    <property type="entry name" value="BTB"/>
    <property type="match status" value="1"/>
</dbReference>
<name>A0A5N7AJ53_9EURO</name>
<proteinExistence type="predicted"/>
<protein>
    <recommendedName>
        <fullName evidence="1">BTB domain-containing protein</fullName>
    </recommendedName>
</protein>
<sequence>MPRRRFLPCGTKKLAENEAQDTIPGRELLEALASLRYNPVYSDLTILCGQESYPVHKCIVCTRSEFFARACNGKFKEASTSEVNLDEEPALVKQMVEYFYTLEYQVNTQFQAPDGHNFDQGNITSPPRWEGTETPLTQAGNVELAESNQVCDVPEEQARFSDPLSFHILMYSLADRLLIHGLKALSKENVGHELIQRLDAQSFPQAIVEIYNSTPENDRGLRDLAVEVTMDHLSALRKAKGTAAAALQDNLLRSVPQFSYDLVVAMMNKSVSMESRWDM</sequence>
<reference evidence="2 3" key="1">
    <citation type="submission" date="2019-04" db="EMBL/GenBank/DDBJ databases">
        <title>Friends and foes A comparative genomics studyof 23 Aspergillus species from section Flavi.</title>
        <authorList>
            <consortium name="DOE Joint Genome Institute"/>
            <person name="Kjaerbolling I."/>
            <person name="Vesth T."/>
            <person name="Frisvad J.C."/>
            <person name="Nybo J.L."/>
            <person name="Theobald S."/>
            <person name="Kildgaard S."/>
            <person name="Isbrandt T."/>
            <person name="Kuo A."/>
            <person name="Sato A."/>
            <person name="Lyhne E.K."/>
            <person name="Kogle M.E."/>
            <person name="Wiebenga A."/>
            <person name="Kun R.S."/>
            <person name="Lubbers R.J."/>
            <person name="Makela M.R."/>
            <person name="Barry K."/>
            <person name="Chovatia M."/>
            <person name="Clum A."/>
            <person name="Daum C."/>
            <person name="Haridas S."/>
            <person name="He G."/>
            <person name="LaButti K."/>
            <person name="Lipzen A."/>
            <person name="Mondo S."/>
            <person name="Riley R."/>
            <person name="Salamov A."/>
            <person name="Simmons B.A."/>
            <person name="Magnuson J.K."/>
            <person name="Henrissat B."/>
            <person name="Mortensen U.H."/>
            <person name="Larsen T.O."/>
            <person name="Devries R.P."/>
            <person name="Grigoriev I.V."/>
            <person name="Machida M."/>
            <person name="Baker S.E."/>
            <person name="Andersen M.R."/>
        </authorList>
    </citation>
    <scope>NUCLEOTIDE SEQUENCE [LARGE SCALE GENOMIC DNA]</scope>
    <source>
        <strain evidence="2 3">CBS 763.97</strain>
    </source>
</reference>
<dbReference type="SUPFAM" id="SSF54695">
    <property type="entry name" value="POZ domain"/>
    <property type="match status" value="1"/>
</dbReference>
<dbReference type="AlphaFoldDB" id="A0A5N7AJ53"/>
<organism evidence="2 3">
    <name type="scientific">Aspergillus caelatus</name>
    <dbReference type="NCBI Taxonomy" id="61420"/>
    <lineage>
        <taxon>Eukaryota</taxon>
        <taxon>Fungi</taxon>
        <taxon>Dikarya</taxon>
        <taxon>Ascomycota</taxon>
        <taxon>Pezizomycotina</taxon>
        <taxon>Eurotiomycetes</taxon>
        <taxon>Eurotiomycetidae</taxon>
        <taxon>Eurotiales</taxon>
        <taxon>Aspergillaceae</taxon>
        <taxon>Aspergillus</taxon>
        <taxon>Aspergillus subgen. Circumdati</taxon>
    </lineage>
</organism>
<dbReference type="OrthoDB" id="6359816at2759"/>
<feature type="domain" description="BTB" evidence="1">
    <location>
        <begin position="42"/>
        <end position="108"/>
    </location>
</feature>
<dbReference type="PANTHER" id="PTHR47843">
    <property type="entry name" value="BTB DOMAIN-CONTAINING PROTEIN-RELATED"/>
    <property type="match status" value="1"/>
</dbReference>
<dbReference type="GeneID" id="43660296"/>
<dbReference type="Pfam" id="PF00651">
    <property type="entry name" value="BTB"/>
    <property type="match status" value="1"/>
</dbReference>
<dbReference type="PANTHER" id="PTHR47843:SF5">
    <property type="entry name" value="BTB_POZ DOMAIN PROTEIN"/>
    <property type="match status" value="1"/>
</dbReference>
<dbReference type="CDD" id="cd18186">
    <property type="entry name" value="BTB_POZ_ZBTB_KLHL-like"/>
    <property type="match status" value="1"/>
</dbReference>
<accession>A0A5N7AJ53</accession>
<dbReference type="SMART" id="SM00225">
    <property type="entry name" value="BTB"/>
    <property type="match status" value="1"/>
</dbReference>
<dbReference type="Gene3D" id="3.30.710.10">
    <property type="entry name" value="Potassium Channel Kv1.1, Chain A"/>
    <property type="match status" value="1"/>
</dbReference>